<keyword evidence="4 5" id="KW-0963">Cytoplasm</keyword>
<evidence type="ECO:0000259" key="6">
    <source>
        <dbReference type="Pfam" id="PF02631"/>
    </source>
</evidence>
<comment type="caution">
    <text evidence="8">The sequence shown here is derived from an EMBL/GenBank/DDBJ whole genome shotgun (WGS) entry which is preliminary data.</text>
</comment>
<dbReference type="InterPro" id="IPR053924">
    <property type="entry name" value="RecX_HTH_2nd"/>
</dbReference>
<comment type="function">
    <text evidence="5">Modulates RecA activity.</text>
</comment>
<dbReference type="InterPro" id="IPR036388">
    <property type="entry name" value="WH-like_DNA-bd_sf"/>
</dbReference>
<organism evidence="8 9">
    <name type="scientific">Candidatus Woesebacteria bacterium GW2011_GWB1_41_10</name>
    <dbReference type="NCBI Taxonomy" id="1618577"/>
    <lineage>
        <taxon>Bacteria</taxon>
        <taxon>Candidatus Woeseibacteriota</taxon>
    </lineage>
</organism>
<proteinExistence type="inferred from homology"/>
<dbReference type="InterPro" id="IPR053925">
    <property type="entry name" value="RecX_HTH_3rd"/>
</dbReference>
<evidence type="ECO:0000259" key="7">
    <source>
        <dbReference type="Pfam" id="PF21981"/>
    </source>
</evidence>
<dbReference type="AlphaFoldDB" id="A0A0G0WS63"/>
<reference evidence="8 9" key="1">
    <citation type="journal article" date="2015" name="Nature">
        <title>rRNA introns, odd ribosomes, and small enigmatic genomes across a large radiation of phyla.</title>
        <authorList>
            <person name="Brown C.T."/>
            <person name="Hug L.A."/>
            <person name="Thomas B.C."/>
            <person name="Sharon I."/>
            <person name="Castelle C.J."/>
            <person name="Singh A."/>
            <person name="Wilkins M.J."/>
            <person name="Williams K.H."/>
            <person name="Banfield J.F."/>
        </authorList>
    </citation>
    <scope>NUCLEOTIDE SEQUENCE [LARGE SCALE GENOMIC DNA]</scope>
</reference>
<dbReference type="InterPro" id="IPR003783">
    <property type="entry name" value="Regulatory_RecX"/>
</dbReference>
<evidence type="ECO:0000256" key="5">
    <source>
        <dbReference type="HAMAP-Rule" id="MF_01114"/>
    </source>
</evidence>
<dbReference type="Gene3D" id="1.10.10.10">
    <property type="entry name" value="Winged helix-like DNA-binding domain superfamily/Winged helix DNA-binding domain"/>
    <property type="match status" value="3"/>
</dbReference>
<evidence type="ECO:0000313" key="8">
    <source>
        <dbReference type="EMBL" id="KKR87315.1"/>
    </source>
</evidence>
<accession>A0A0G0WS63</accession>
<evidence type="ECO:0000256" key="4">
    <source>
        <dbReference type="ARBA" id="ARBA00022490"/>
    </source>
</evidence>
<gene>
    <name evidence="5" type="primary">recX</name>
    <name evidence="8" type="ORF">UU32_C0006G0017</name>
</gene>
<dbReference type="GO" id="GO:0005737">
    <property type="term" value="C:cytoplasm"/>
    <property type="evidence" value="ECO:0007669"/>
    <property type="project" value="UniProtKB-SubCell"/>
</dbReference>
<dbReference type="Proteomes" id="UP000033858">
    <property type="component" value="Unassembled WGS sequence"/>
</dbReference>
<dbReference type="PANTHER" id="PTHR33602">
    <property type="entry name" value="REGULATORY PROTEIN RECX FAMILY PROTEIN"/>
    <property type="match status" value="1"/>
</dbReference>
<protein>
    <recommendedName>
        <fullName evidence="3 5">Regulatory protein RecX</fullName>
    </recommendedName>
</protein>
<evidence type="ECO:0000256" key="1">
    <source>
        <dbReference type="ARBA" id="ARBA00004496"/>
    </source>
</evidence>
<feature type="domain" description="RecX third three-helical" evidence="7">
    <location>
        <begin position="162"/>
        <end position="207"/>
    </location>
</feature>
<evidence type="ECO:0000256" key="3">
    <source>
        <dbReference type="ARBA" id="ARBA00018111"/>
    </source>
</evidence>
<evidence type="ECO:0000256" key="2">
    <source>
        <dbReference type="ARBA" id="ARBA00009695"/>
    </source>
</evidence>
<dbReference type="Pfam" id="PF21981">
    <property type="entry name" value="RecX_HTH3"/>
    <property type="match status" value="1"/>
</dbReference>
<comment type="similarity">
    <text evidence="2 5">Belongs to the RecX family.</text>
</comment>
<comment type="subcellular location">
    <subcellularLocation>
        <location evidence="1 5">Cytoplasm</location>
    </subcellularLocation>
</comment>
<dbReference type="PANTHER" id="PTHR33602:SF1">
    <property type="entry name" value="REGULATORY PROTEIN RECX FAMILY PROTEIN"/>
    <property type="match status" value="1"/>
</dbReference>
<feature type="domain" description="RecX second three-helical" evidence="6">
    <location>
        <begin position="116"/>
        <end position="156"/>
    </location>
</feature>
<dbReference type="GO" id="GO:0006282">
    <property type="term" value="P:regulation of DNA repair"/>
    <property type="evidence" value="ECO:0007669"/>
    <property type="project" value="UniProtKB-UniRule"/>
</dbReference>
<dbReference type="EMBL" id="LCAE01000006">
    <property type="protein sequence ID" value="KKR87315.1"/>
    <property type="molecule type" value="Genomic_DNA"/>
</dbReference>
<name>A0A0G0WS63_9BACT</name>
<sequence length="210" mass="25046">MSIITSIKQQKNKRSLAGYAGKNRVNVYLDDKFGFGIDLENFVILGLKVNQELSEKEVEDIVRKAEFQKTLDKLLRFATFRPRSEKEVNDYFRRKKVHDSLYPDLLKKLKHFNLINDEEFAKWWVKQRLLKKKSLRSMIYELRFKGVKKEIIDQVLGEEKVDEEKMARDLLEKKSYKWKNLPPREAKLKMSQYLAGKGFGWEVIEKIVRK</sequence>
<dbReference type="Pfam" id="PF02631">
    <property type="entry name" value="RecX_HTH2"/>
    <property type="match status" value="1"/>
</dbReference>
<dbReference type="HAMAP" id="MF_01114">
    <property type="entry name" value="RecX"/>
    <property type="match status" value="1"/>
</dbReference>
<evidence type="ECO:0000313" key="9">
    <source>
        <dbReference type="Proteomes" id="UP000033858"/>
    </source>
</evidence>